<dbReference type="EMBL" id="LRBV02000004">
    <property type="status" value="NOT_ANNOTATED_CDS"/>
    <property type="molecule type" value="Genomic_DNA"/>
</dbReference>
<sequence>MPFDTTKNWFLAPGGAFKVKFWDMDDGYLLTTTAAQGGLPDDPGIRFNKEGIMLVVSTSENGIKILANADGVQLLHSIENQAVDTSRVAPAAIAKGPIISTLIW</sequence>
<reference evidence="1" key="2">
    <citation type="submission" date="2021-01" db="UniProtKB">
        <authorList>
            <consortium name="EnsemblPlants"/>
        </authorList>
    </citation>
    <scope>IDENTIFICATION</scope>
</reference>
<protein>
    <submittedName>
        <fullName evidence="1">Uncharacterized protein</fullName>
    </submittedName>
</protein>
<name>A0A7N2LIF0_QUELO</name>
<dbReference type="AlphaFoldDB" id="A0A7N2LIF0"/>
<dbReference type="GO" id="GO:0006355">
    <property type="term" value="P:regulation of DNA-templated transcription"/>
    <property type="evidence" value="ECO:0007669"/>
    <property type="project" value="InterPro"/>
</dbReference>
<reference evidence="1 2" key="1">
    <citation type="journal article" date="2016" name="G3 (Bethesda)">
        <title>First Draft Assembly and Annotation of the Genome of a California Endemic Oak Quercus lobata Nee (Fagaceae).</title>
        <authorList>
            <person name="Sork V.L."/>
            <person name="Fitz-Gibbon S.T."/>
            <person name="Puiu D."/>
            <person name="Crepeau M."/>
            <person name="Gugger P.F."/>
            <person name="Sherman R."/>
            <person name="Stevens K."/>
            <person name="Langley C.H."/>
            <person name="Pellegrini M."/>
            <person name="Salzberg S.L."/>
        </authorList>
    </citation>
    <scope>NUCLEOTIDE SEQUENCE [LARGE SCALE GENOMIC DNA]</scope>
    <source>
        <strain evidence="1 2">cv. SW786</strain>
    </source>
</reference>
<dbReference type="InterPro" id="IPR027728">
    <property type="entry name" value="Topless_fam"/>
</dbReference>
<proteinExistence type="predicted"/>
<dbReference type="PANTHER" id="PTHR44083">
    <property type="entry name" value="TOPLESS-RELATED PROTEIN 1-RELATED"/>
    <property type="match status" value="1"/>
</dbReference>
<dbReference type="EnsemblPlants" id="QL04p089189:mrna">
    <property type="protein sequence ID" value="QL04p089189:mrna"/>
    <property type="gene ID" value="QL04p089189"/>
</dbReference>
<dbReference type="OMA" id="KNWFLAP"/>
<evidence type="ECO:0000313" key="2">
    <source>
        <dbReference type="Proteomes" id="UP000594261"/>
    </source>
</evidence>
<organism evidence="1 2">
    <name type="scientific">Quercus lobata</name>
    <name type="common">Valley oak</name>
    <dbReference type="NCBI Taxonomy" id="97700"/>
    <lineage>
        <taxon>Eukaryota</taxon>
        <taxon>Viridiplantae</taxon>
        <taxon>Streptophyta</taxon>
        <taxon>Embryophyta</taxon>
        <taxon>Tracheophyta</taxon>
        <taxon>Spermatophyta</taxon>
        <taxon>Magnoliopsida</taxon>
        <taxon>eudicotyledons</taxon>
        <taxon>Gunneridae</taxon>
        <taxon>Pentapetalae</taxon>
        <taxon>rosids</taxon>
        <taxon>fabids</taxon>
        <taxon>Fagales</taxon>
        <taxon>Fagaceae</taxon>
        <taxon>Quercus</taxon>
    </lineage>
</organism>
<evidence type="ECO:0000313" key="1">
    <source>
        <dbReference type="EnsemblPlants" id="QL04p089189:mrna"/>
    </source>
</evidence>
<dbReference type="InParanoid" id="A0A7N2LIF0"/>
<dbReference type="Proteomes" id="UP000594261">
    <property type="component" value="Chromosome 4"/>
</dbReference>
<accession>A0A7N2LIF0</accession>
<dbReference type="PANTHER" id="PTHR44083:SF48">
    <property type="entry name" value="TOPLESS-RELATED PROTEIN 4"/>
    <property type="match status" value="1"/>
</dbReference>
<dbReference type="Gramene" id="QL04p089189:mrna">
    <property type="protein sequence ID" value="QL04p089189:mrna"/>
    <property type="gene ID" value="QL04p089189"/>
</dbReference>
<keyword evidence="2" id="KW-1185">Reference proteome</keyword>